<feature type="region of interest" description="Disordered" evidence="1">
    <location>
        <begin position="1"/>
        <end position="25"/>
    </location>
</feature>
<keyword evidence="2" id="KW-0812">Transmembrane</keyword>
<name>A0A917YFD8_9ACTN</name>
<evidence type="ECO:0000313" key="3">
    <source>
        <dbReference type="EMBL" id="GGN94163.1"/>
    </source>
</evidence>
<keyword evidence="4" id="KW-1185">Reference proteome</keyword>
<reference evidence="3 4" key="1">
    <citation type="journal article" date="2014" name="Int. J. Syst. Evol. Microbiol.">
        <title>Complete genome sequence of Corynebacterium casei LMG S-19264T (=DSM 44701T), isolated from a smear-ripened cheese.</title>
        <authorList>
            <consortium name="US DOE Joint Genome Institute (JGI-PGF)"/>
            <person name="Walter F."/>
            <person name="Albersmeier A."/>
            <person name="Kalinowski J."/>
            <person name="Ruckert C."/>
        </authorList>
    </citation>
    <scope>NUCLEOTIDE SEQUENCE [LARGE SCALE GENOMIC DNA]</scope>
    <source>
        <strain evidence="3 4">CGMCC 4.7111</strain>
    </source>
</reference>
<keyword evidence="2" id="KW-0472">Membrane</keyword>
<dbReference type="Gene3D" id="2.60.40.2880">
    <property type="entry name" value="MmpS1-5, C-terminal soluble domain"/>
    <property type="match status" value="1"/>
</dbReference>
<dbReference type="AlphaFoldDB" id="A0A917YFD8"/>
<evidence type="ECO:0000256" key="2">
    <source>
        <dbReference type="SAM" id="Phobius"/>
    </source>
</evidence>
<sequence length="165" mass="16825">MTSSAQEAAESRTESGEPEADTFGARRRRAVRAGVLAAALALALCAGFVLYGVLSDEDPKPRPKVPTAAVTYEVTGEGRADISYQGASENGTATTVSRAELPWRKTVRVPLGRTPVVGITLGDGGGRATCAVAIRGRHVQSATATGAFGRASCSGTLPSPQPGVG</sequence>
<feature type="transmembrane region" description="Helical" evidence="2">
    <location>
        <begin position="33"/>
        <end position="54"/>
    </location>
</feature>
<evidence type="ECO:0008006" key="5">
    <source>
        <dbReference type="Google" id="ProtNLM"/>
    </source>
</evidence>
<organism evidence="3 4">
    <name type="scientific">Streptomyces albiflavescens</name>
    <dbReference type="NCBI Taxonomy" id="1623582"/>
    <lineage>
        <taxon>Bacteria</taxon>
        <taxon>Bacillati</taxon>
        <taxon>Actinomycetota</taxon>
        <taxon>Actinomycetes</taxon>
        <taxon>Kitasatosporales</taxon>
        <taxon>Streptomycetaceae</taxon>
        <taxon>Streptomyces</taxon>
    </lineage>
</organism>
<accession>A0A917YFD8</accession>
<protein>
    <recommendedName>
        <fullName evidence="5">MmpS family membrane protein</fullName>
    </recommendedName>
</protein>
<proteinExistence type="predicted"/>
<gene>
    <name evidence="3" type="ORF">GCM10011579_093400</name>
</gene>
<dbReference type="EMBL" id="BMMM01000030">
    <property type="protein sequence ID" value="GGN94163.1"/>
    <property type="molecule type" value="Genomic_DNA"/>
</dbReference>
<dbReference type="InterPro" id="IPR038468">
    <property type="entry name" value="MmpS_C"/>
</dbReference>
<evidence type="ECO:0000256" key="1">
    <source>
        <dbReference type="SAM" id="MobiDB-lite"/>
    </source>
</evidence>
<dbReference type="Proteomes" id="UP000600365">
    <property type="component" value="Unassembled WGS sequence"/>
</dbReference>
<keyword evidence="2" id="KW-1133">Transmembrane helix</keyword>
<evidence type="ECO:0000313" key="4">
    <source>
        <dbReference type="Proteomes" id="UP000600365"/>
    </source>
</evidence>
<dbReference type="RefSeq" id="WP_229703813.1">
    <property type="nucleotide sequence ID" value="NZ_BMMM01000030.1"/>
</dbReference>
<comment type="caution">
    <text evidence="3">The sequence shown here is derived from an EMBL/GenBank/DDBJ whole genome shotgun (WGS) entry which is preliminary data.</text>
</comment>